<evidence type="ECO:0000256" key="1">
    <source>
        <dbReference type="SAM" id="MobiDB-lite"/>
    </source>
</evidence>
<feature type="region of interest" description="Disordered" evidence="1">
    <location>
        <begin position="1"/>
        <end position="21"/>
    </location>
</feature>
<dbReference type="OrthoDB" id="10532089at2759"/>
<feature type="region of interest" description="Disordered" evidence="1">
    <location>
        <begin position="165"/>
        <end position="188"/>
    </location>
</feature>
<accession>A0A0D0DC38</accession>
<dbReference type="InParanoid" id="A0A0D0DC38"/>
<dbReference type="AlphaFoldDB" id="A0A0D0DC38"/>
<dbReference type="Proteomes" id="UP000054538">
    <property type="component" value="Unassembled WGS sequence"/>
</dbReference>
<feature type="region of interest" description="Disordered" evidence="1">
    <location>
        <begin position="68"/>
        <end position="89"/>
    </location>
</feature>
<evidence type="ECO:0000313" key="3">
    <source>
        <dbReference type="Proteomes" id="UP000054538"/>
    </source>
</evidence>
<keyword evidence="3" id="KW-1185">Reference proteome</keyword>
<protein>
    <submittedName>
        <fullName evidence="2">Uncharacterized protein</fullName>
    </submittedName>
</protein>
<feature type="compositionally biased region" description="Polar residues" evidence="1">
    <location>
        <begin position="1"/>
        <end position="16"/>
    </location>
</feature>
<feature type="compositionally biased region" description="Basic and acidic residues" evidence="1">
    <location>
        <begin position="75"/>
        <end position="89"/>
    </location>
</feature>
<reference evidence="2 3" key="1">
    <citation type="submission" date="2014-04" db="EMBL/GenBank/DDBJ databases">
        <authorList>
            <consortium name="DOE Joint Genome Institute"/>
            <person name="Kuo A."/>
            <person name="Kohler A."/>
            <person name="Jargeat P."/>
            <person name="Nagy L.G."/>
            <person name="Floudas D."/>
            <person name="Copeland A."/>
            <person name="Barry K.W."/>
            <person name="Cichocki N."/>
            <person name="Veneault-Fourrey C."/>
            <person name="LaButti K."/>
            <person name="Lindquist E.A."/>
            <person name="Lipzen A."/>
            <person name="Lundell T."/>
            <person name="Morin E."/>
            <person name="Murat C."/>
            <person name="Sun H."/>
            <person name="Tunlid A."/>
            <person name="Henrissat B."/>
            <person name="Grigoriev I.V."/>
            <person name="Hibbett D.S."/>
            <person name="Martin F."/>
            <person name="Nordberg H.P."/>
            <person name="Cantor M.N."/>
            <person name="Hua S.X."/>
        </authorList>
    </citation>
    <scope>NUCLEOTIDE SEQUENCE [LARGE SCALE GENOMIC DNA]</scope>
    <source>
        <strain evidence="2 3">Ve08.2h10</strain>
    </source>
</reference>
<gene>
    <name evidence="2" type="ORF">PAXRUDRAFT_28670</name>
</gene>
<dbReference type="EMBL" id="KN826667">
    <property type="protein sequence ID" value="KIK78224.1"/>
    <property type="molecule type" value="Genomic_DNA"/>
</dbReference>
<feature type="region of interest" description="Disordered" evidence="1">
    <location>
        <begin position="210"/>
        <end position="248"/>
    </location>
</feature>
<evidence type="ECO:0000313" key="2">
    <source>
        <dbReference type="EMBL" id="KIK78224.1"/>
    </source>
</evidence>
<reference evidence="3" key="2">
    <citation type="submission" date="2015-01" db="EMBL/GenBank/DDBJ databases">
        <title>Evolutionary Origins and Diversification of the Mycorrhizal Mutualists.</title>
        <authorList>
            <consortium name="DOE Joint Genome Institute"/>
            <consortium name="Mycorrhizal Genomics Consortium"/>
            <person name="Kohler A."/>
            <person name="Kuo A."/>
            <person name="Nagy L.G."/>
            <person name="Floudas D."/>
            <person name="Copeland A."/>
            <person name="Barry K.W."/>
            <person name="Cichocki N."/>
            <person name="Veneault-Fourrey C."/>
            <person name="LaButti K."/>
            <person name="Lindquist E.A."/>
            <person name="Lipzen A."/>
            <person name="Lundell T."/>
            <person name="Morin E."/>
            <person name="Murat C."/>
            <person name="Riley R."/>
            <person name="Ohm R."/>
            <person name="Sun H."/>
            <person name="Tunlid A."/>
            <person name="Henrissat B."/>
            <person name="Grigoriev I.V."/>
            <person name="Hibbett D.S."/>
            <person name="Martin F."/>
        </authorList>
    </citation>
    <scope>NUCLEOTIDE SEQUENCE [LARGE SCALE GENOMIC DNA]</scope>
    <source>
        <strain evidence="3">Ve08.2h10</strain>
    </source>
</reference>
<name>A0A0D0DC38_9AGAM</name>
<feature type="region of interest" description="Disordered" evidence="1">
    <location>
        <begin position="122"/>
        <end position="152"/>
    </location>
</feature>
<organism evidence="2 3">
    <name type="scientific">Paxillus rubicundulus Ve08.2h10</name>
    <dbReference type="NCBI Taxonomy" id="930991"/>
    <lineage>
        <taxon>Eukaryota</taxon>
        <taxon>Fungi</taxon>
        <taxon>Dikarya</taxon>
        <taxon>Basidiomycota</taxon>
        <taxon>Agaricomycotina</taxon>
        <taxon>Agaricomycetes</taxon>
        <taxon>Agaricomycetidae</taxon>
        <taxon>Boletales</taxon>
        <taxon>Paxilineae</taxon>
        <taxon>Paxillaceae</taxon>
        <taxon>Paxillus</taxon>
    </lineage>
</organism>
<dbReference type="HOGENOM" id="CLU_1120457_0_0_1"/>
<sequence length="248" mass="26907">MQVISSDNEVPAQTLQPRHHTKLSSCLTDTNNNAIPELCIHQPIHARSITCGTHPTNTVTLDTSKRTAVTINSSESDHTDDDGKPKDIPRQSKRLCLHHAGSISADDELLQANSRATSVLEVPDEEYDSPANGQVGGQGSTSKSVPHCGHAQGMEHEADNDLELGTTSKSMHDHGRVQGTSKAENDLESAKTVPRLICPENGVDEDGFFHDIHAQPINGPKKRGEDKTRNVNAFFTPPRFVKSSNGKQ</sequence>
<proteinExistence type="predicted"/>